<evidence type="ECO:0000256" key="4">
    <source>
        <dbReference type="ARBA" id="ARBA00022729"/>
    </source>
</evidence>
<evidence type="ECO:0000256" key="8">
    <source>
        <dbReference type="ARBA" id="ARBA00023170"/>
    </source>
</evidence>
<dbReference type="GO" id="GO:0005179">
    <property type="term" value="F:hormone activity"/>
    <property type="evidence" value="ECO:0007669"/>
    <property type="project" value="InterPro"/>
</dbReference>
<feature type="domain" description="Fibronectin type-III" evidence="13">
    <location>
        <begin position="568"/>
        <end position="667"/>
    </location>
</feature>
<evidence type="ECO:0000256" key="11">
    <source>
        <dbReference type="SAM" id="Phobius"/>
    </source>
</evidence>
<dbReference type="Gene3D" id="2.60.40.10">
    <property type="entry name" value="Immunoglobulins"/>
    <property type="match status" value="4"/>
</dbReference>
<feature type="compositionally biased region" description="Acidic residues" evidence="10">
    <location>
        <begin position="832"/>
        <end position="848"/>
    </location>
</feature>
<evidence type="ECO:0000256" key="10">
    <source>
        <dbReference type="SAM" id="MobiDB-lite"/>
    </source>
</evidence>
<evidence type="ECO:0000256" key="9">
    <source>
        <dbReference type="ARBA" id="ARBA00023180"/>
    </source>
</evidence>
<evidence type="ECO:0000313" key="15">
    <source>
        <dbReference type="Proteomes" id="UP000319801"/>
    </source>
</evidence>
<comment type="caution">
    <text evidence="14">The sequence shown here is derived from an EMBL/GenBank/DDBJ whole genome shotgun (WGS) entry which is preliminary data.</text>
</comment>
<dbReference type="AlphaFoldDB" id="A0A556UEN0"/>
<gene>
    <name evidence="14" type="ORF">Baya_10013</name>
</gene>
<dbReference type="Proteomes" id="UP000319801">
    <property type="component" value="Unassembled WGS sequence"/>
</dbReference>
<keyword evidence="15" id="KW-1185">Reference proteome</keyword>
<keyword evidence="5" id="KW-0677">Repeat</keyword>
<evidence type="ECO:0000313" key="14">
    <source>
        <dbReference type="EMBL" id="TSO37046.1"/>
    </source>
</evidence>
<protein>
    <submittedName>
        <fullName evidence="14">Relaxin-3</fullName>
    </submittedName>
</protein>
<keyword evidence="7 11" id="KW-0472">Membrane</keyword>
<evidence type="ECO:0000256" key="3">
    <source>
        <dbReference type="ARBA" id="ARBA00022692"/>
    </source>
</evidence>
<sequence length="866" mass="96679">MMWKAAVLAVCLLLAGAYDGPSYGVKLCGREFIRAVIFTCGGSRWRRSIMSTDDISKDPFESDVRDAAEGLMLPSYPKFSLQHDSEPVPFDLVREWQEVSVFSRPARFIISDEVLEALRTSSRKGRDVVVGLSNACCRWGCSKTSVGAAVKCWWRRVSSVSANVSIECQADPQGATLKCDLCHQHAVSFKPTAQFLQTRCSHMTASFSALMDAQKMQNADCTLHCPGHTTVPCMVQKGYPPPTCLVPFYEDEENIHCNWTGSHDPSIPTNFTLHWRDVAENGYNGDIDVGNSDGGIIPRDKYPAHQYIKVWVSATNTLEKLDSETLIIHTQSIIQPAPPSIISHNSEPLEFFWDVPDDTEHLGQWQCKVQYRKQCDQEWTEVEDTYEVSFILEDAVPFTTYKFRVRCRHDSDMRAVMSDWSSEYLAETPVAAPVGVLDVWSDCDSLSSESSCTVLWKEMPKQQARGNIDSYVVTMKLSNGSVLNINGSVYTTAEACTQCEQVTIRKEPPNLLSQAQQSFLMCPQEQEQSCFHYCHLRVPVKEVKCIGVTASTAGGRSTPAFVALPSTGPEHPAVMLEVRGGSQELNVSWSSLSDPNQEYVVQYSPVGPPHNQCLNWVKVQKNLTFVTLRGQLSDYTAYNVSLFAVVNNRSCLLKSAIAYTVEGVPPEVTNFQAVPTSPNSVNLTWTPVSANMSRGHVTQYVVGVKNSGVGIITSTIVIIVVPFLIIVLAAAIVCKLKKPKCMNVPDPSNSSSFKQLNNQSWQSWPVLSASMENGPTISHVIVVPEPEINYEFKVRESNKHQENDHSGNKELQRNISNNSMPCHQKEYSQMIDDSDEEGRQYEDEEWNEEPFSSDYEKHFLPCTVDI</sequence>
<evidence type="ECO:0000259" key="13">
    <source>
        <dbReference type="PROSITE" id="PS50853"/>
    </source>
</evidence>
<dbReference type="SMART" id="SM00060">
    <property type="entry name" value="FN3"/>
    <property type="match status" value="3"/>
</dbReference>
<feature type="region of interest" description="Disordered" evidence="10">
    <location>
        <begin position="797"/>
        <end position="852"/>
    </location>
</feature>
<evidence type="ECO:0000256" key="6">
    <source>
        <dbReference type="ARBA" id="ARBA00022989"/>
    </source>
</evidence>
<dbReference type="GO" id="GO:0005886">
    <property type="term" value="C:plasma membrane"/>
    <property type="evidence" value="ECO:0007669"/>
    <property type="project" value="UniProtKB-ARBA"/>
</dbReference>
<dbReference type="GO" id="GO:0005576">
    <property type="term" value="C:extracellular region"/>
    <property type="evidence" value="ECO:0007669"/>
    <property type="project" value="InterPro"/>
</dbReference>
<feature type="compositionally biased region" description="Basic and acidic residues" evidence="10">
    <location>
        <begin position="797"/>
        <end position="812"/>
    </location>
</feature>
<comment type="subcellular location">
    <subcellularLocation>
        <location evidence="1">Membrane</location>
        <topology evidence="1">Single-pass type I membrane protein</topology>
    </subcellularLocation>
</comment>
<keyword evidence="9" id="KW-0325">Glycoprotein</keyword>
<feature type="domain" description="Fibronectin type-III" evidence="13">
    <location>
        <begin position="335"/>
        <end position="431"/>
    </location>
</feature>
<dbReference type="PANTHER" id="PTHR48423">
    <property type="entry name" value="INTERLEUKIN-27 RECEPTOR SUBUNIT ALPHA"/>
    <property type="match status" value="1"/>
</dbReference>
<dbReference type="SUPFAM" id="SSF49265">
    <property type="entry name" value="Fibronectin type III"/>
    <property type="match status" value="3"/>
</dbReference>
<evidence type="ECO:0000256" key="12">
    <source>
        <dbReference type="SAM" id="SignalP"/>
    </source>
</evidence>
<dbReference type="CDD" id="cd00063">
    <property type="entry name" value="FN3"/>
    <property type="match status" value="2"/>
</dbReference>
<keyword evidence="3 11" id="KW-0812">Transmembrane</keyword>
<dbReference type="InterPro" id="IPR052672">
    <property type="entry name" value="Type1_Cytokine_Rcpt_Type2"/>
</dbReference>
<evidence type="ECO:0000256" key="1">
    <source>
        <dbReference type="ARBA" id="ARBA00004479"/>
    </source>
</evidence>
<evidence type="ECO:0000256" key="2">
    <source>
        <dbReference type="ARBA" id="ARBA00008921"/>
    </source>
</evidence>
<feature type="signal peptide" evidence="12">
    <location>
        <begin position="1"/>
        <end position="17"/>
    </location>
</feature>
<dbReference type="EMBL" id="VCAZ01000066">
    <property type="protein sequence ID" value="TSO37046.1"/>
    <property type="molecule type" value="Genomic_DNA"/>
</dbReference>
<evidence type="ECO:0000256" key="5">
    <source>
        <dbReference type="ARBA" id="ARBA00022737"/>
    </source>
</evidence>
<comment type="similarity">
    <text evidence="2">Belongs to the type I cytokine receptor family. Type 2 subfamily.</text>
</comment>
<keyword evidence="8" id="KW-0675">Receptor</keyword>
<feature type="chain" id="PRO_5021931579" evidence="12">
    <location>
        <begin position="18"/>
        <end position="866"/>
    </location>
</feature>
<evidence type="ECO:0000256" key="7">
    <source>
        <dbReference type="ARBA" id="ARBA00023136"/>
    </source>
</evidence>
<keyword evidence="4 12" id="KW-0732">Signal</keyword>
<feature type="transmembrane region" description="Helical" evidence="11">
    <location>
        <begin position="709"/>
        <end position="733"/>
    </location>
</feature>
<keyword evidence="6 11" id="KW-1133">Transmembrane helix</keyword>
<organism evidence="14 15">
    <name type="scientific">Bagarius yarrelli</name>
    <name type="common">Goonch</name>
    <name type="synonym">Bagrus yarrelli</name>
    <dbReference type="NCBI Taxonomy" id="175774"/>
    <lineage>
        <taxon>Eukaryota</taxon>
        <taxon>Metazoa</taxon>
        <taxon>Chordata</taxon>
        <taxon>Craniata</taxon>
        <taxon>Vertebrata</taxon>
        <taxon>Euteleostomi</taxon>
        <taxon>Actinopterygii</taxon>
        <taxon>Neopterygii</taxon>
        <taxon>Teleostei</taxon>
        <taxon>Ostariophysi</taxon>
        <taxon>Siluriformes</taxon>
        <taxon>Sisoridae</taxon>
        <taxon>Sisorinae</taxon>
        <taxon>Bagarius</taxon>
    </lineage>
</organism>
<dbReference type="PROSITE" id="PS50853">
    <property type="entry name" value="FN3"/>
    <property type="match status" value="2"/>
</dbReference>
<reference evidence="14 15" key="1">
    <citation type="journal article" date="2019" name="Genome Biol. Evol.">
        <title>Whole-Genome Sequencing of the Giant Devil Catfish, Bagarius yarrelli.</title>
        <authorList>
            <person name="Jiang W."/>
            <person name="Lv Y."/>
            <person name="Cheng L."/>
            <person name="Yang K."/>
            <person name="Chao B."/>
            <person name="Wang X."/>
            <person name="Li Y."/>
            <person name="Pan X."/>
            <person name="You X."/>
            <person name="Zhang Y."/>
            <person name="Yang J."/>
            <person name="Li J."/>
            <person name="Zhang X."/>
            <person name="Liu S."/>
            <person name="Sun C."/>
            <person name="Yang J."/>
            <person name="Shi Q."/>
        </authorList>
    </citation>
    <scope>NUCLEOTIDE SEQUENCE [LARGE SCALE GENOMIC DNA]</scope>
    <source>
        <strain evidence="14">JWS20170419001</strain>
        <tissue evidence="14">Muscle</tissue>
    </source>
</reference>
<dbReference type="OrthoDB" id="5989951at2759"/>
<proteinExistence type="inferred from homology"/>
<dbReference type="InterPro" id="IPR016179">
    <property type="entry name" value="Insulin-like"/>
</dbReference>
<dbReference type="InterPro" id="IPR003961">
    <property type="entry name" value="FN3_dom"/>
</dbReference>
<dbReference type="SUPFAM" id="SSF56994">
    <property type="entry name" value="Insulin-like"/>
    <property type="match status" value="1"/>
</dbReference>
<dbReference type="CDD" id="cd04365">
    <property type="entry name" value="IlGF_relaxin_like"/>
    <property type="match status" value="1"/>
</dbReference>
<dbReference type="PANTHER" id="PTHR48423:SF1">
    <property type="entry name" value="INTERLEUKIN-27 RECEPTOR SUBUNIT ALPHA"/>
    <property type="match status" value="1"/>
</dbReference>
<name>A0A556UEN0_BAGYA</name>
<dbReference type="InterPro" id="IPR036438">
    <property type="entry name" value="Insulin-like_sf"/>
</dbReference>
<dbReference type="SMART" id="SM00078">
    <property type="entry name" value="IlGF"/>
    <property type="match status" value="1"/>
</dbReference>
<dbReference type="InterPro" id="IPR036116">
    <property type="entry name" value="FN3_sf"/>
</dbReference>
<dbReference type="InterPro" id="IPR013783">
    <property type="entry name" value="Ig-like_fold"/>
</dbReference>
<accession>A0A556UEN0</accession>